<protein>
    <submittedName>
        <fullName evidence="1">Uncharacterized protein</fullName>
    </submittedName>
</protein>
<dbReference type="AlphaFoldDB" id="A0A1V9RDN8"/>
<evidence type="ECO:0000313" key="2">
    <source>
        <dbReference type="Proteomes" id="UP000192575"/>
    </source>
</evidence>
<comment type="caution">
    <text evidence="1">The sequence shown here is derived from an EMBL/GenBank/DDBJ whole genome shotgun (WGS) entry which is preliminary data.</text>
</comment>
<accession>A0A1V9RDN8</accession>
<name>A0A1V9RDN8_9LACO</name>
<sequence>MAYLTYDEYVELGYRLDEDVFNNLIKGAERIIDLATNDFYKVHDILVDKSKRRVETFKMAICEQVDFMYATGINKSYDLAQNEFTSITVGRLSLSPAGNVGTTMKNGLCTEAYNLLGRYGLLYRGVHR</sequence>
<organism evidence="1 2">
    <name type="scientific">Ligilactobacillus salivarius</name>
    <dbReference type="NCBI Taxonomy" id="1624"/>
    <lineage>
        <taxon>Bacteria</taxon>
        <taxon>Bacillati</taxon>
        <taxon>Bacillota</taxon>
        <taxon>Bacilli</taxon>
        <taxon>Lactobacillales</taxon>
        <taxon>Lactobacillaceae</taxon>
        <taxon>Ligilactobacillus</taxon>
    </lineage>
</organism>
<gene>
    <name evidence="1" type="ORF">B6U56_02785</name>
</gene>
<dbReference type="Proteomes" id="UP000192575">
    <property type="component" value="Unassembled WGS sequence"/>
</dbReference>
<dbReference type="EMBL" id="NBEF01000014">
    <property type="protein sequence ID" value="OQQ91352.1"/>
    <property type="molecule type" value="Genomic_DNA"/>
</dbReference>
<proteinExistence type="predicted"/>
<reference evidence="1 2" key="1">
    <citation type="submission" date="2017-03" db="EMBL/GenBank/DDBJ databases">
        <title>Phylogenomics and comparative genomics of Lactobacillus salivarius, a mammalian gut commensal.</title>
        <authorList>
            <person name="Harris H.M."/>
        </authorList>
    </citation>
    <scope>NUCLEOTIDE SEQUENCE [LARGE SCALE GENOMIC DNA]</scope>
    <source>
        <strain evidence="1 2">JCM 1047</strain>
    </source>
</reference>
<evidence type="ECO:0000313" key="1">
    <source>
        <dbReference type="EMBL" id="OQQ91352.1"/>
    </source>
</evidence>
<dbReference type="RefSeq" id="WP_081533887.1">
    <property type="nucleotide sequence ID" value="NZ_NBEF01000014.1"/>
</dbReference>